<evidence type="ECO:0000256" key="8">
    <source>
        <dbReference type="ARBA" id="ARBA00022848"/>
    </source>
</evidence>
<evidence type="ECO:0000256" key="11">
    <source>
        <dbReference type="ARBA" id="ARBA00023033"/>
    </source>
</evidence>
<dbReference type="SUPFAM" id="SSF48264">
    <property type="entry name" value="Cytochrome P450"/>
    <property type="match status" value="1"/>
</dbReference>
<evidence type="ECO:0000256" key="5">
    <source>
        <dbReference type="ARBA" id="ARBA00022617"/>
    </source>
</evidence>
<evidence type="ECO:0000256" key="2">
    <source>
        <dbReference type="ARBA" id="ARBA00004524"/>
    </source>
</evidence>
<evidence type="ECO:0000256" key="16">
    <source>
        <dbReference type="ARBA" id="ARBA00044217"/>
    </source>
</evidence>
<keyword evidence="5 21" id="KW-0349">Heme</keyword>
<evidence type="ECO:0000256" key="12">
    <source>
        <dbReference type="ARBA" id="ARBA00023121"/>
    </source>
</evidence>
<keyword evidence="11 22" id="KW-0503">Monooxygenase</keyword>
<keyword evidence="10 21" id="KW-0408">Iron</keyword>
<evidence type="ECO:0000256" key="18">
    <source>
        <dbReference type="ARBA" id="ARBA00044282"/>
    </source>
</evidence>
<dbReference type="FunFam" id="1.10.630.10:FF:000049">
    <property type="entry name" value="steroid 21-hydroxylase isoform X1"/>
    <property type="match status" value="1"/>
</dbReference>
<comment type="cofactor">
    <cofactor evidence="21">
        <name>heme</name>
        <dbReference type="ChEBI" id="CHEBI:30413"/>
    </cofactor>
</comment>
<evidence type="ECO:0000256" key="13">
    <source>
        <dbReference type="ARBA" id="ARBA00023136"/>
    </source>
</evidence>
<reference evidence="23" key="1">
    <citation type="submission" date="2023-01" db="EMBL/GenBank/DDBJ databases">
        <title>Genome assembly of the deep-sea coral Lophelia pertusa.</title>
        <authorList>
            <person name="Herrera S."/>
            <person name="Cordes E."/>
        </authorList>
    </citation>
    <scope>NUCLEOTIDE SEQUENCE</scope>
    <source>
        <strain evidence="23">USNM1676648</strain>
        <tissue evidence="23">Polyp</tissue>
    </source>
</reference>
<organism evidence="23 24">
    <name type="scientific">Desmophyllum pertusum</name>
    <dbReference type="NCBI Taxonomy" id="174260"/>
    <lineage>
        <taxon>Eukaryota</taxon>
        <taxon>Metazoa</taxon>
        <taxon>Cnidaria</taxon>
        <taxon>Anthozoa</taxon>
        <taxon>Hexacorallia</taxon>
        <taxon>Scleractinia</taxon>
        <taxon>Caryophylliina</taxon>
        <taxon>Caryophylliidae</taxon>
        <taxon>Desmophyllum</taxon>
    </lineage>
</organism>
<dbReference type="EC" id="1.14.14.16" evidence="14"/>
<evidence type="ECO:0000256" key="1">
    <source>
        <dbReference type="ARBA" id="ARBA00004184"/>
    </source>
</evidence>
<evidence type="ECO:0000256" key="15">
    <source>
        <dbReference type="ARBA" id="ARBA00044116"/>
    </source>
</evidence>
<dbReference type="CDD" id="cd11027">
    <property type="entry name" value="CYP17A1-like"/>
    <property type="match status" value="1"/>
</dbReference>
<dbReference type="PRINTS" id="PR00385">
    <property type="entry name" value="P450"/>
</dbReference>
<evidence type="ECO:0000256" key="3">
    <source>
        <dbReference type="ARBA" id="ARBA00004586"/>
    </source>
</evidence>
<dbReference type="InterPro" id="IPR036396">
    <property type="entry name" value="Cyt_P450_sf"/>
</dbReference>
<evidence type="ECO:0000256" key="9">
    <source>
        <dbReference type="ARBA" id="ARBA00023002"/>
    </source>
</evidence>
<name>A0A9X0CNQ5_9CNID</name>
<dbReference type="GO" id="GO:0004508">
    <property type="term" value="F:steroid 17-alpha-monooxygenase activity"/>
    <property type="evidence" value="ECO:0007669"/>
    <property type="project" value="TreeGrafter"/>
</dbReference>
<dbReference type="EMBL" id="MU826873">
    <property type="protein sequence ID" value="KAJ7370095.1"/>
    <property type="molecule type" value="Genomic_DNA"/>
</dbReference>
<evidence type="ECO:0000256" key="14">
    <source>
        <dbReference type="ARBA" id="ARBA00044040"/>
    </source>
</evidence>
<proteinExistence type="inferred from homology"/>
<dbReference type="InterPro" id="IPR002401">
    <property type="entry name" value="Cyt_P450_E_grp-I"/>
</dbReference>
<keyword evidence="12" id="KW-0446">Lipid-binding</keyword>
<gene>
    <name evidence="23" type="ORF">OS493_034306</name>
</gene>
<evidence type="ECO:0000256" key="10">
    <source>
        <dbReference type="ARBA" id="ARBA00023004"/>
    </source>
</evidence>
<keyword evidence="7" id="KW-0256">Endoplasmic reticulum</keyword>
<keyword evidence="24" id="KW-1185">Reference proteome</keyword>
<evidence type="ECO:0000256" key="17">
    <source>
        <dbReference type="ARBA" id="ARBA00044265"/>
    </source>
</evidence>
<keyword evidence="13" id="KW-0472">Membrane</keyword>
<dbReference type="PANTHER" id="PTHR24289:SF1">
    <property type="entry name" value="STEROID 17-ALPHA-HYDROXYLASE_17,20 LYASE"/>
    <property type="match status" value="1"/>
</dbReference>
<keyword evidence="6 21" id="KW-0479">Metal-binding</keyword>
<accession>A0A9X0CNQ5</accession>
<dbReference type="InterPro" id="IPR017972">
    <property type="entry name" value="Cyt_P450_CS"/>
</dbReference>
<dbReference type="GO" id="GO:0020037">
    <property type="term" value="F:heme binding"/>
    <property type="evidence" value="ECO:0007669"/>
    <property type="project" value="InterPro"/>
</dbReference>
<dbReference type="GO" id="GO:0008610">
    <property type="term" value="P:lipid biosynthetic process"/>
    <property type="evidence" value="ECO:0007669"/>
    <property type="project" value="UniProtKB-ARBA"/>
</dbReference>
<dbReference type="PANTHER" id="PTHR24289">
    <property type="entry name" value="STEROID 17-ALPHA-HYDROXYLASE/17,20 LYASE"/>
    <property type="match status" value="1"/>
</dbReference>
<evidence type="ECO:0000256" key="6">
    <source>
        <dbReference type="ARBA" id="ARBA00022723"/>
    </source>
</evidence>
<dbReference type="GO" id="GO:0005789">
    <property type="term" value="C:endoplasmic reticulum membrane"/>
    <property type="evidence" value="ECO:0007669"/>
    <property type="project" value="UniProtKB-SubCell"/>
</dbReference>
<dbReference type="OrthoDB" id="1055148at2759"/>
<dbReference type="Gene3D" id="1.10.630.10">
    <property type="entry name" value="Cytochrome P450"/>
    <property type="match status" value="1"/>
</dbReference>
<sequence length="486" mass="55753">MIAEVVALLIFLVAVYVVSTIWENRNLPPGPFPLPMLGNLLSVGLKQPYRDLANMAEKYGKLFRIHMGSRKVIVINSYEIAREALIAKAEDFAGRPHHFFGSIFGRNSTDLAFQTFSQRWKIQHKITLTALRLTADKANIALHVEQLCEKFHSYNGKPFCPRDLVYKSFGNCLSSLIFGQENKLDDCEVDKLIEALHIFAKSLGAANFIDTFPIFKYFPIEIIRKARQAAETRDEIFERKFEEHVSTFQKDNIRDLIDTMLKGFHENNARGLLTEEYLISSASDVFMPGTETPSTVMTWLVFYAIKYPDVQARLHRELDDVIGNTNRLPEISDRHNLPYLEAFIAEVHRIVSDTPLAVPHSTMRDTSLAGFLIPRDTTVFLNLWAIHHNPDYWNDPFCFKPERFLDEQGQLHVEGILPFSLGKRSCPGESFGKKAVFLYVARLLYRFKFECPPGDMLPGEEECDYGILLDCKPFKMCAIARRNEKR</sequence>
<dbReference type="GO" id="GO:0004509">
    <property type="term" value="F:steroid 21-monooxygenase activity"/>
    <property type="evidence" value="ECO:0007669"/>
    <property type="project" value="UniProtKB-EC"/>
</dbReference>
<dbReference type="AlphaFoldDB" id="A0A9X0CNQ5"/>
<dbReference type="PROSITE" id="PS00086">
    <property type="entry name" value="CYTOCHROME_P450"/>
    <property type="match status" value="1"/>
</dbReference>
<evidence type="ECO:0000313" key="23">
    <source>
        <dbReference type="EMBL" id="KAJ7370095.1"/>
    </source>
</evidence>
<evidence type="ECO:0000256" key="7">
    <source>
        <dbReference type="ARBA" id="ARBA00022824"/>
    </source>
</evidence>
<dbReference type="GO" id="GO:0008289">
    <property type="term" value="F:lipid binding"/>
    <property type="evidence" value="ECO:0007669"/>
    <property type="project" value="UniProtKB-KW"/>
</dbReference>
<feature type="binding site" description="axial binding residue" evidence="21">
    <location>
        <position position="426"/>
    </location>
    <ligand>
        <name>heme</name>
        <dbReference type="ChEBI" id="CHEBI:30413"/>
    </ligand>
    <ligandPart>
        <name>Fe</name>
        <dbReference type="ChEBI" id="CHEBI:18248"/>
    </ligandPart>
</feature>
<dbReference type="Proteomes" id="UP001163046">
    <property type="component" value="Unassembled WGS sequence"/>
</dbReference>
<dbReference type="GO" id="GO:0042448">
    <property type="term" value="P:progesterone metabolic process"/>
    <property type="evidence" value="ECO:0007669"/>
    <property type="project" value="TreeGrafter"/>
</dbReference>
<comment type="subcellular location">
    <subcellularLocation>
        <location evidence="1">Endomembrane system</location>
        <topology evidence="1">Peripheral membrane protein</topology>
    </subcellularLocation>
    <subcellularLocation>
        <location evidence="3">Endoplasmic reticulum membrane</location>
    </subcellularLocation>
    <subcellularLocation>
        <location evidence="2">Microsome membrane</location>
    </subcellularLocation>
</comment>
<comment type="caution">
    <text evidence="23">The sequence shown here is derived from an EMBL/GenBank/DDBJ whole genome shotgun (WGS) entry which is preliminary data.</text>
</comment>
<dbReference type="GO" id="GO:0042446">
    <property type="term" value="P:hormone biosynthetic process"/>
    <property type="evidence" value="ECO:0007669"/>
    <property type="project" value="TreeGrafter"/>
</dbReference>
<evidence type="ECO:0000256" key="4">
    <source>
        <dbReference type="ARBA" id="ARBA00010617"/>
    </source>
</evidence>
<evidence type="ECO:0000256" key="21">
    <source>
        <dbReference type="PIRSR" id="PIRSR602401-1"/>
    </source>
</evidence>
<evidence type="ECO:0000313" key="24">
    <source>
        <dbReference type="Proteomes" id="UP001163046"/>
    </source>
</evidence>
<dbReference type="GO" id="GO:0005506">
    <property type="term" value="F:iron ion binding"/>
    <property type="evidence" value="ECO:0007669"/>
    <property type="project" value="InterPro"/>
</dbReference>
<evidence type="ECO:0000256" key="19">
    <source>
        <dbReference type="ARBA" id="ARBA00044304"/>
    </source>
</evidence>
<dbReference type="PRINTS" id="PR00463">
    <property type="entry name" value="EP450I"/>
</dbReference>
<evidence type="ECO:0000256" key="20">
    <source>
        <dbReference type="ARBA" id="ARBA00044342"/>
    </source>
</evidence>
<keyword evidence="9 22" id="KW-0560">Oxidoreductase</keyword>
<keyword evidence="8" id="KW-0492">Microsome</keyword>
<evidence type="ECO:0000256" key="22">
    <source>
        <dbReference type="RuleBase" id="RU000461"/>
    </source>
</evidence>
<comment type="similarity">
    <text evidence="4 22">Belongs to the cytochrome P450 family.</text>
</comment>
<protein>
    <recommendedName>
        <fullName evidence="15">Steroid 21-hydroxylase</fullName>
        <ecNumber evidence="14">1.14.14.16</ecNumber>
    </recommendedName>
    <alternativeName>
        <fullName evidence="19">21-OHase</fullName>
    </alternativeName>
    <alternativeName>
        <fullName evidence="16">Cytochrome P-450c21</fullName>
    </alternativeName>
    <alternativeName>
        <fullName evidence="20">Cytochrome P450 21</fullName>
    </alternativeName>
    <alternativeName>
        <fullName evidence="18">Cytochrome P450 XXI</fullName>
    </alternativeName>
    <alternativeName>
        <fullName evidence="17">Cytochrome P450-C21</fullName>
    </alternativeName>
</protein>
<dbReference type="InterPro" id="IPR001128">
    <property type="entry name" value="Cyt_P450"/>
</dbReference>
<dbReference type="Pfam" id="PF00067">
    <property type="entry name" value="p450"/>
    <property type="match status" value="1"/>
</dbReference>